<dbReference type="EC" id="2.7.13.3" evidence="2"/>
<evidence type="ECO:0000256" key="2">
    <source>
        <dbReference type="ARBA" id="ARBA00012438"/>
    </source>
</evidence>
<dbReference type="PROSITE" id="PS50113">
    <property type="entry name" value="PAC"/>
    <property type="match status" value="3"/>
</dbReference>
<dbReference type="GO" id="GO:0004673">
    <property type="term" value="F:protein histidine kinase activity"/>
    <property type="evidence" value="ECO:0007669"/>
    <property type="project" value="UniProtKB-EC"/>
</dbReference>
<evidence type="ECO:0000259" key="7">
    <source>
        <dbReference type="PROSITE" id="PS50113"/>
    </source>
</evidence>
<dbReference type="SUPFAM" id="SSF55785">
    <property type="entry name" value="PYP-like sensor domain (PAS domain)"/>
    <property type="match status" value="4"/>
</dbReference>
<dbReference type="Pfam" id="PF08448">
    <property type="entry name" value="PAS_4"/>
    <property type="match status" value="1"/>
</dbReference>
<dbReference type="Pfam" id="PF08447">
    <property type="entry name" value="PAS_3"/>
    <property type="match status" value="2"/>
</dbReference>
<dbReference type="PROSITE" id="PS50112">
    <property type="entry name" value="PAS"/>
    <property type="match status" value="2"/>
</dbReference>
<protein>
    <recommendedName>
        <fullName evidence="2">histidine kinase</fullName>
        <ecNumber evidence="2">2.7.13.3</ecNumber>
    </recommendedName>
</protein>
<dbReference type="InterPro" id="IPR001610">
    <property type="entry name" value="PAC"/>
</dbReference>
<proteinExistence type="predicted"/>
<keyword evidence="4" id="KW-0808">Transferase</keyword>
<gene>
    <name evidence="8" type="ORF">HWN40_00900</name>
</gene>
<keyword evidence="3" id="KW-0597">Phosphoprotein</keyword>
<feature type="domain" description="PAS" evidence="6">
    <location>
        <begin position="470"/>
        <end position="507"/>
    </location>
</feature>
<dbReference type="EMBL" id="CP058215">
    <property type="protein sequence ID" value="QLC48931.1"/>
    <property type="molecule type" value="Genomic_DNA"/>
</dbReference>
<organism evidence="8 9">
    <name type="scientific">Methanolobus zinderi</name>
    <dbReference type="NCBI Taxonomy" id="536044"/>
    <lineage>
        <taxon>Archaea</taxon>
        <taxon>Methanobacteriati</taxon>
        <taxon>Methanobacteriota</taxon>
        <taxon>Stenosarchaea group</taxon>
        <taxon>Methanomicrobia</taxon>
        <taxon>Methanosarcinales</taxon>
        <taxon>Methanosarcinaceae</taxon>
        <taxon>Methanolobus</taxon>
    </lineage>
</organism>
<sequence>MSDPLSIEKKLEAVYNSSPVISFLWRAEGEWPVESVSGSISQLGYSPDDFLSGRLLYGDIVHPDDLDRIHMEVDKHSGKKNSTFFTLNYRVLTKAGEVRWVTERSFIKRDEKGDITHFQGIIIDNTELEKTERALLETGKKYQTIFEKSPVGLLYFDENSVITHCNESCAKLLKAPVNKIIGFNILASLSEGKLRDSVEQVFLGNPGHYEGEHLSVISGKPVSAKASFTPIMDEEGTLIGGIGIIEDMAERKNAEKLIRLNEMRLEALLELYQMQNAPMYEIAEYTIQKAVELTGSQIGYLEFLNEEDNVLEMYQWALDDLKVSTDTDEPFVHPIRSNGFWGEAIRERKPVIVNKHYASDFDDDISSRYDLVLTRHATIPVFEKEQVVAVVSVANKETDYDESDIRQITLLMEGMWKLIQYKHTNDVLVEALKMRRVLESVMTSSPAVVFLWRPEKDWPVEFVSENISQFGYEVDDFISGKLIYGDIIHPSDLERVRQGMNRVARDGFSDFSQEYRILTKSGQVRWVDERTLVHYNSKGEMDYLQGIIVDITERKQANSFMHIECDLDNVLGTTNDLDETFEKLLDFTLETKTIDSGMIYLVDEKSGEFNLVASRGLSGDFVEKLSSFSSNTLLARLFMTGYPIYKYFSEIKPMLPGADPGSDDLQAMGFIPVRFNDEMVAAMVLGSHKKLEIPANSRNLIETIANQIGIIISRAKKDSGILKSKNHLRSLLDALDEFVFIVDLEGKILHTNESLRKHLNYSSSDLYMKDFLILYPGGWEDDVLSNLDEIMEGKARSCEIPLVSKEGIFVPVKTKFTIGDWGGQEVLIATASLIRDPGFEDQDNNVEERVDGYPLSS</sequence>
<reference evidence="8 9" key="1">
    <citation type="submission" date="2020-06" db="EMBL/GenBank/DDBJ databases">
        <title>Methanolobus halotolerans sp. nov., isolated from a saline lake Tus in Siberia.</title>
        <authorList>
            <person name="Shen Y."/>
            <person name="Chen S.-C."/>
            <person name="Lai M.-C."/>
            <person name="Huang H.-H."/>
            <person name="Chiu H.-H."/>
            <person name="Tang S.-L."/>
            <person name="Rogozin D.Y."/>
            <person name="Degermendzhy A.G."/>
        </authorList>
    </citation>
    <scope>NUCLEOTIDE SEQUENCE [LARGE SCALE GENOMIC DNA]</scope>
    <source>
        <strain evidence="8 9">DSM 21339</strain>
    </source>
</reference>
<keyword evidence="5" id="KW-0418">Kinase</keyword>
<dbReference type="KEGG" id="mzi:HWN40_00900"/>
<dbReference type="InterPro" id="IPR013656">
    <property type="entry name" value="PAS_4"/>
</dbReference>
<dbReference type="NCBIfam" id="TIGR00229">
    <property type="entry name" value="sensory_box"/>
    <property type="match status" value="3"/>
</dbReference>
<dbReference type="AlphaFoldDB" id="A0A7D5E6V7"/>
<dbReference type="Gene3D" id="3.30.450.20">
    <property type="entry name" value="PAS domain"/>
    <property type="match status" value="4"/>
</dbReference>
<evidence type="ECO:0000256" key="4">
    <source>
        <dbReference type="ARBA" id="ARBA00022679"/>
    </source>
</evidence>
<dbReference type="Pfam" id="PF13185">
    <property type="entry name" value="GAF_2"/>
    <property type="match status" value="2"/>
</dbReference>
<dbReference type="OrthoDB" id="3369at2157"/>
<feature type="domain" description="PAC" evidence="7">
    <location>
        <begin position="85"/>
        <end position="137"/>
    </location>
</feature>
<evidence type="ECO:0000259" key="6">
    <source>
        <dbReference type="PROSITE" id="PS50112"/>
    </source>
</evidence>
<dbReference type="InterPro" id="IPR013655">
    <property type="entry name" value="PAS_fold_3"/>
</dbReference>
<feature type="domain" description="PAC" evidence="7">
    <location>
        <begin position="207"/>
        <end position="260"/>
    </location>
</feature>
<keyword evidence="9" id="KW-1185">Reference proteome</keyword>
<dbReference type="InterPro" id="IPR029016">
    <property type="entry name" value="GAF-like_dom_sf"/>
</dbReference>
<dbReference type="SMART" id="SM00091">
    <property type="entry name" value="PAS"/>
    <property type="match status" value="4"/>
</dbReference>
<evidence type="ECO:0000313" key="8">
    <source>
        <dbReference type="EMBL" id="QLC48931.1"/>
    </source>
</evidence>
<dbReference type="Gene3D" id="3.30.450.40">
    <property type="match status" value="2"/>
</dbReference>
<feature type="domain" description="PAS" evidence="6">
    <location>
        <begin position="724"/>
        <end position="772"/>
    </location>
</feature>
<evidence type="ECO:0000256" key="5">
    <source>
        <dbReference type="ARBA" id="ARBA00022777"/>
    </source>
</evidence>
<accession>A0A7D5E6V7</accession>
<dbReference type="CDD" id="cd00130">
    <property type="entry name" value="PAS"/>
    <property type="match status" value="3"/>
</dbReference>
<dbReference type="InterPro" id="IPR035965">
    <property type="entry name" value="PAS-like_dom_sf"/>
</dbReference>
<dbReference type="InterPro" id="IPR003018">
    <property type="entry name" value="GAF"/>
</dbReference>
<dbReference type="InterPro" id="IPR052162">
    <property type="entry name" value="Sensor_kinase/Photoreceptor"/>
</dbReference>
<name>A0A7D5E6V7_9EURY</name>
<dbReference type="InterPro" id="IPR000014">
    <property type="entry name" value="PAS"/>
</dbReference>
<dbReference type="SMART" id="SM00086">
    <property type="entry name" value="PAC"/>
    <property type="match status" value="2"/>
</dbReference>
<dbReference type="SUPFAM" id="SSF55781">
    <property type="entry name" value="GAF domain-like"/>
    <property type="match status" value="2"/>
</dbReference>
<dbReference type="PANTHER" id="PTHR43304:SF1">
    <property type="entry name" value="PAC DOMAIN-CONTAINING PROTEIN"/>
    <property type="match status" value="1"/>
</dbReference>
<dbReference type="PANTHER" id="PTHR43304">
    <property type="entry name" value="PHYTOCHROME-LIKE PROTEIN CPH1"/>
    <property type="match status" value="1"/>
</dbReference>
<evidence type="ECO:0000256" key="3">
    <source>
        <dbReference type="ARBA" id="ARBA00022553"/>
    </source>
</evidence>
<dbReference type="RefSeq" id="WP_176963994.1">
    <property type="nucleotide sequence ID" value="NZ_CP058215.1"/>
</dbReference>
<feature type="domain" description="PAC" evidence="7">
    <location>
        <begin position="511"/>
        <end position="563"/>
    </location>
</feature>
<dbReference type="Proteomes" id="UP000509594">
    <property type="component" value="Chromosome"/>
</dbReference>
<evidence type="ECO:0000313" key="9">
    <source>
        <dbReference type="Proteomes" id="UP000509594"/>
    </source>
</evidence>
<comment type="catalytic activity">
    <reaction evidence="1">
        <text>ATP + protein L-histidine = ADP + protein N-phospho-L-histidine.</text>
        <dbReference type="EC" id="2.7.13.3"/>
    </reaction>
</comment>
<dbReference type="InterPro" id="IPR013767">
    <property type="entry name" value="PAS_fold"/>
</dbReference>
<dbReference type="InterPro" id="IPR000700">
    <property type="entry name" value="PAS-assoc_C"/>
</dbReference>
<dbReference type="GO" id="GO:0006355">
    <property type="term" value="P:regulation of DNA-templated transcription"/>
    <property type="evidence" value="ECO:0007669"/>
    <property type="project" value="InterPro"/>
</dbReference>
<dbReference type="GeneID" id="55820189"/>
<dbReference type="Pfam" id="PF00989">
    <property type="entry name" value="PAS"/>
    <property type="match status" value="1"/>
</dbReference>
<evidence type="ECO:0000256" key="1">
    <source>
        <dbReference type="ARBA" id="ARBA00000085"/>
    </source>
</evidence>